<keyword evidence="1" id="KW-1133">Transmembrane helix</keyword>
<dbReference type="Pfam" id="PF10322">
    <property type="entry name" value="7TM_GPCR_Sru"/>
    <property type="match status" value="1"/>
</dbReference>
<proteinExistence type="predicted"/>
<dbReference type="InterPro" id="IPR003839">
    <property type="entry name" value="7TM_GPCR_serpentine_rcpt_Sru"/>
</dbReference>
<feature type="transmembrane region" description="Helical" evidence="1">
    <location>
        <begin position="159"/>
        <end position="181"/>
    </location>
</feature>
<dbReference type="Proteomes" id="UP000008281">
    <property type="component" value="Unassembled WGS sequence"/>
</dbReference>
<accession>E3LI05</accession>
<reference evidence="2" key="1">
    <citation type="submission" date="2007-07" db="EMBL/GenBank/DDBJ databases">
        <title>PCAP assembly of the Caenorhabditis remanei genome.</title>
        <authorList>
            <consortium name="The Caenorhabditis remanei Sequencing Consortium"/>
            <person name="Wilson R.K."/>
        </authorList>
    </citation>
    <scope>NUCLEOTIDE SEQUENCE [LARGE SCALE GENOMIC DNA]</scope>
    <source>
        <strain evidence="2">PB4641</strain>
    </source>
</reference>
<dbReference type="AlphaFoldDB" id="E3LI05"/>
<dbReference type="EMBL" id="DS268409">
    <property type="protein sequence ID" value="EFO94904.1"/>
    <property type="molecule type" value="Genomic_DNA"/>
</dbReference>
<feature type="transmembrane region" description="Helical" evidence="1">
    <location>
        <begin position="233"/>
        <end position="255"/>
    </location>
</feature>
<organism evidence="3">
    <name type="scientific">Caenorhabditis remanei</name>
    <name type="common">Caenorhabditis vulgaris</name>
    <dbReference type="NCBI Taxonomy" id="31234"/>
    <lineage>
        <taxon>Eukaryota</taxon>
        <taxon>Metazoa</taxon>
        <taxon>Ecdysozoa</taxon>
        <taxon>Nematoda</taxon>
        <taxon>Chromadorea</taxon>
        <taxon>Rhabditida</taxon>
        <taxon>Rhabditina</taxon>
        <taxon>Rhabditomorpha</taxon>
        <taxon>Rhabditoidea</taxon>
        <taxon>Rhabditidae</taxon>
        <taxon>Peloderinae</taxon>
        <taxon>Caenorhabditis</taxon>
    </lineage>
</organism>
<name>E3LI05_CAERE</name>
<protein>
    <recommendedName>
        <fullName evidence="4">Serpentine receptor class gamma</fullName>
    </recommendedName>
</protein>
<keyword evidence="1" id="KW-0812">Transmembrane</keyword>
<dbReference type="InParanoid" id="E3LI05"/>
<dbReference type="OMA" id="WTLISTI"/>
<evidence type="ECO:0000313" key="3">
    <source>
        <dbReference type="Proteomes" id="UP000008281"/>
    </source>
</evidence>
<feature type="transmembrane region" description="Helical" evidence="1">
    <location>
        <begin position="106"/>
        <end position="128"/>
    </location>
</feature>
<keyword evidence="3" id="KW-1185">Reference proteome</keyword>
<evidence type="ECO:0008006" key="4">
    <source>
        <dbReference type="Google" id="ProtNLM"/>
    </source>
</evidence>
<dbReference type="OrthoDB" id="5799422at2759"/>
<feature type="transmembrane region" description="Helical" evidence="1">
    <location>
        <begin position="20"/>
        <end position="43"/>
    </location>
</feature>
<dbReference type="HOGENOM" id="CLU_049496_2_1_1"/>
<evidence type="ECO:0000313" key="2">
    <source>
        <dbReference type="EMBL" id="EFO94904.1"/>
    </source>
</evidence>
<keyword evidence="1" id="KW-0472">Membrane</keyword>
<dbReference type="PANTHER" id="PTHR47516">
    <property type="entry name" value="SERPENTINE RECEPTOR, CLASS U-RELATED"/>
    <property type="match status" value="1"/>
</dbReference>
<sequence>MLVFYLKSHNKNTTKDIHPYVFKSFLCMQFCNIIATTFDFIVYRIPCTSFVTSYLSTMKSDSIIRCFVVCHYGFDYISQFYTVLFCFIRVLVLYNPRSHLEVCRILFVVWSLVSVLLSICGSFPHIWYDAVGMQLDSPFQYGAIILTTTFAYGNRPQNIGGYFFSLIVTVSIAAITLIMLIKMKNLKLIDQHSKLKAKAETTLKITMCIIIIPSILSQTFALASFWAYNYACYIILVRPVFLDCRVNIVSCYFYWTHPYFKQKVTPKPVSVRSLSTS</sequence>
<evidence type="ECO:0000256" key="1">
    <source>
        <dbReference type="SAM" id="Phobius"/>
    </source>
</evidence>
<dbReference type="PANTHER" id="PTHR47516:SF1">
    <property type="entry name" value="SERPENTINE RECEPTOR, CLASS T-RELATED"/>
    <property type="match status" value="1"/>
</dbReference>
<dbReference type="eggNOG" id="ENOG502TJMP">
    <property type="taxonomic scope" value="Eukaryota"/>
</dbReference>
<feature type="transmembrane region" description="Helical" evidence="1">
    <location>
        <begin position="202"/>
        <end position="227"/>
    </location>
</feature>
<gene>
    <name evidence="2" type="ORF">CRE_09289</name>
</gene>
<feature type="transmembrane region" description="Helical" evidence="1">
    <location>
        <begin position="76"/>
        <end position="94"/>
    </location>
</feature>